<gene>
    <name evidence="3" type="ORF">HHK36_006278</name>
</gene>
<dbReference type="PANTHER" id="PTHR23160">
    <property type="entry name" value="SYNAPTONEMAL COMPLEX PROTEIN-RELATED"/>
    <property type="match status" value="1"/>
</dbReference>
<dbReference type="GO" id="GO:0007131">
    <property type="term" value="P:reciprocal meiotic recombination"/>
    <property type="evidence" value="ECO:0007669"/>
    <property type="project" value="TreeGrafter"/>
</dbReference>
<dbReference type="OrthoDB" id="2019763at2759"/>
<evidence type="ECO:0000313" key="3">
    <source>
        <dbReference type="EMBL" id="KAF8407152.1"/>
    </source>
</evidence>
<keyword evidence="1 2" id="KW-0175">Coiled coil</keyword>
<evidence type="ECO:0000256" key="2">
    <source>
        <dbReference type="SAM" id="Coils"/>
    </source>
</evidence>
<protein>
    <submittedName>
        <fullName evidence="3">Uncharacterized protein</fullName>
    </submittedName>
</protein>
<dbReference type="Proteomes" id="UP000655225">
    <property type="component" value="Unassembled WGS sequence"/>
</dbReference>
<dbReference type="OMA" id="TEFVEMN"/>
<evidence type="ECO:0000313" key="4">
    <source>
        <dbReference type="Proteomes" id="UP000655225"/>
    </source>
</evidence>
<feature type="coiled-coil region" evidence="2">
    <location>
        <begin position="140"/>
        <end position="580"/>
    </location>
</feature>
<sequence length="793" mass="91505">MCSTGEPWHSQLLFMPIFLPALLIDTPRSEGSWRWISVVLNEFWLEMVELVVVLSLCSLKLNRKQKKLVVTRTPTRKGNSVQMIRSVLGNRKSSTGNSDNGATEPATVLLERVFAQTQMLEAQMSRDSSLPQDIQLGFNLEILESDLQAALAALRKKEEDLQDAERTVLLERAELNHAKQELEQREEEIAVARSKQEKLEEDHKQVNDKLASQARQIEDLKFLFKERDQEIVAAQFALSLKEDDLNRMRNELAKMREEAAKNESDLKAKDKLLNEANEVIKKQEAEVQEFQKTVREKKQELEVSVVQQKLEEEKLKLAETNLEKRTMEWLSTQEELKKLEEEASKHMGETKQTLEDFRRVKKLLADVRSELVSSQKSLAFSRQKMEEQEHQLKKQLAELEEQKIIIMSYMTSLNDAQREVESEKAKLRIAEVQNKELEQELSMEKGLLGQLQEELNKERSSLTQALLEISVLREELDQKTSEFGEVQKLLQSKESELVEARLQIQHLISEQTSIQHILREKDTDLLNAQKNLDEVNQEVAELKILMNSREDQLIQVTAMLQEKEEHVQIMQHELDDTKLKFSEAATAVERIVNLTNKMVISVKDEEGNSLILFNEEITPSGMEHKLVQHVALRNLADMSREELKQDFILLKPAARLLRARNGEKRAYRSTLDFHLQNLRLMLKKKRPVKVKKDSALTTIIDLVMHSWLVEAETSSIECLSSCLNQLVPVCRNILNYYPVSYGISVKGQEWCAKLILKYKKNKKQKNAERNVAKVFLLENEMVLGTGLLADFIG</sequence>
<comment type="caution">
    <text evidence="3">The sequence shown here is derived from an EMBL/GenBank/DDBJ whole genome shotgun (WGS) entry which is preliminary data.</text>
</comment>
<accession>A0A834ZRJ4</accession>
<dbReference type="EMBL" id="JABCRI010000004">
    <property type="protein sequence ID" value="KAF8407152.1"/>
    <property type="molecule type" value="Genomic_DNA"/>
</dbReference>
<keyword evidence="4" id="KW-1185">Reference proteome</keyword>
<organism evidence="3 4">
    <name type="scientific">Tetracentron sinense</name>
    <name type="common">Spur-leaf</name>
    <dbReference type="NCBI Taxonomy" id="13715"/>
    <lineage>
        <taxon>Eukaryota</taxon>
        <taxon>Viridiplantae</taxon>
        <taxon>Streptophyta</taxon>
        <taxon>Embryophyta</taxon>
        <taxon>Tracheophyta</taxon>
        <taxon>Spermatophyta</taxon>
        <taxon>Magnoliopsida</taxon>
        <taxon>Trochodendrales</taxon>
        <taxon>Trochodendraceae</taxon>
        <taxon>Tetracentron</taxon>
    </lineage>
</organism>
<name>A0A834ZRJ4_TETSI</name>
<evidence type="ECO:0000256" key="1">
    <source>
        <dbReference type="ARBA" id="ARBA00023054"/>
    </source>
</evidence>
<reference evidence="3 4" key="1">
    <citation type="submission" date="2020-04" db="EMBL/GenBank/DDBJ databases">
        <title>Plant Genome Project.</title>
        <authorList>
            <person name="Zhang R.-G."/>
        </authorList>
    </citation>
    <scope>NUCLEOTIDE SEQUENCE [LARGE SCALE GENOMIC DNA]</scope>
    <source>
        <strain evidence="3">YNK0</strain>
        <tissue evidence="3">Leaf</tissue>
    </source>
</reference>
<dbReference type="AlphaFoldDB" id="A0A834ZRJ4"/>
<proteinExistence type="predicted"/>
<dbReference type="PANTHER" id="PTHR23160:SF19">
    <property type="entry name" value="MYOSIN HEAVY CHAIN-RELATED PROTEIN"/>
    <property type="match status" value="1"/>
</dbReference>